<dbReference type="PANTHER" id="PTHR12210">
    <property type="entry name" value="DULLARD PROTEIN PHOSPHATASE"/>
    <property type="match status" value="1"/>
</dbReference>
<dbReference type="AlphaFoldDB" id="A0A427Y197"/>
<dbReference type="NCBIfam" id="TIGR02251">
    <property type="entry name" value="HIF-SF_euk"/>
    <property type="match status" value="1"/>
</dbReference>
<protein>
    <submittedName>
        <fullName evidence="3">Nuclear envelope morphology protein 1</fullName>
    </submittedName>
</protein>
<reference evidence="3 4" key="1">
    <citation type="submission" date="2018-11" db="EMBL/GenBank/DDBJ databases">
        <title>Genome sequence of Apiotrichum porosum DSM 27194.</title>
        <authorList>
            <person name="Aliyu H."/>
            <person name="Gorte O."/>
            <person name="Ochsenreither K."/>
        </authorList>
    </citation>
    <scope>NUCLEOTIDE SEQUENCE [LARGE SCALE GENOMIC DNA]</scope>
    <source>
        <strain evidence="3 4">DSM 27194</strain>
    </source>
</reference>
<feature type="compositionally biased region" description="Low complexity" evidence="1">
    <location>
        <begin position="172"/>
        <end position="187"/>
    </location>
</feature>
<gene>
    <name evidence="3" type="primary">NEM1_1</name>
    <name evidence="3" type="ORF">EHS24_006438</name>
</gene>
<dbReference type="SUPFAM" id="SSF56784">
    <property type="entry name" value="HAD-like"/>
    <property type="match status" value="1"/>
</dbReference>
<dbReference type="GO" id="GO:0016791">
    <property type="term" value="F:phosphatase activity"/>
    <property type="evidence" value="ECO:0007669"/>
    <property type="project" value="InterPro"/>
</dbReference>
<dbReference type="PROSITE" id="PS50969">
    <property type="entry name" value="FCP1"/>
    <property type="match status" value="1"/>
</dbReference>
<dbReference type="FunFam" id="3.40.50.1000:FF:000270">
    <property type="entry name" value="Nuclear envelope-endoplasmic reticulum network protein"/>
    <property type="match status" value="1"/>
</dbReference>
<dbReference type="Gene3D" id="3.40.50.1000">
    <property type="entry name" value="HAD superfamily/HAD-like"/>
    <property type="match status" value="1"/>
</dbReference>
<feature type="compositionally biased region" description="Polar residues" evidence="1">
    <location>
        <begin position="273"/>
        <end position="290"/>
    </location>
</feature>
<dbReference type="InterPro" id="IPR050365">
    <property type="entry name" value="TIM50"/>
</dbReference>
<organism evidence="3 4">
    <name type="scientific">Apiotrichum porosum</name>
    <dbReference type="NCBI Taxonomy" id="105984"/>
    <lineage>
        <taxon>Eukaryota</taxon>
        <taxon>Fungi</taxon>
        <taxon>Dikarya</taxon>
        <taxon>Basidiomycota</taxon>
        <taxon>Agaricomycotina</taxon>
        <taxon>Tremellomycetes</taxon>
        <taxon>Trichosporonales</taxon>
        <taxon>Trichosporonaceae</taxon>
        <taxon>Apiotrichum</taxon>
    </lineage>
</organism>
<feature type="region of interest" description="Disordered" evidence="1">
    <location>
        <begin position="172"/>
        <end position="228"/>
    </location>
</feature>
<dbReference type="Pfam" id="PF03031">
    <property type="entry name" value="NIF"/>
    <property type="match status" value="1"/>
</dbReference>
<dbReference type="InterPro" id="IPR036412">
    <property type="entry name" value="HAD-like_sf"/>
</dbReference>
<dbReference type="CDD" id="cd07521">
    <property type="entry name" value="HAD_FCP1-like"/>
    <property type="match status" value="1"/>
</dbReference>
<comment type="caution">
    <text evidence="3">The sequence shown here is derived from an EMBL/GenBank/DDBJ whole genome shotgun (WGS) entry which is preliminary data.</text>
</comment>
<evidence type="ECO:0000313" key="3">
    <source>
        <dbReference type="EMBL" id="RSH84898.1"/>
    </source>
</evidence>
<evidence type="ECO:0000259" key="2">
    <source>
        <dbReference type="PROSITE" id="PS50969"/>
    </source>
</evidence>
<accession>A0A427Y197</accession>
<feature type="compositionally biased region" description="Low complexity" evidence="1">
    <location>
        <begin position="31"/>
        <end position="65"/>
    </location>
</feature>
<evidence type="ECO:0000256" key="1">
    <source>
        <dbReference type="SAM" id="MobiDB-lite"/>
    </source>
</evidence>
<dbReference type="SMART" id="SM00577">
    <property type="entry name" value="CPDc"/>
    <property type="match status" value="1"/>
</dbReference>
<dbReference type="OrthoDB" id="277011at2759"/>
<feature type="region of interest" description="Disordered" evidence="1">
    <location>
        <begin position="31"/>
        <end position="101"/>
    </location>
</feature>
<evidence type="ECO:0000313" key="4">
    <source>
        <dbReference type="Proteomes" id="UP000279236"/>
    </source>
</evidence>
<dbReference type="STRING" id="105984.A0A427Y197"/>
<name>A0A427Y197_9TREE</name>
<dbReference type="InterPro" id="IPR011948">
    <property type="entry name" value="Dullard_phosphatase"/>
</dbReference>
<keyword evidence="4" id="KW-1185">Reference proteome</keyword>
<feature type="region of interest" description="Disordered" evidence="1">
    <location>
        <begin position="246"/>
        <end position="293"/>
    </location>
</feature>
<dbReference type="EMBL" id="RSCE01000003">
    <property type="protein sequence ID" value="RSH84898.1"/>
    <property type="molecule type" value="Genomic_DNA"/>
</dbReference>
<feature type="compositionally biased region" description="Basic residues" evidence="1">
    <location>
        <begin position="83"/>
        <end position="92"/>
    </location>
</feature>
<feature type="domain" description="FCP1 homology" evidence="2">
    <location>
        <begin position="332"/>
        <end position="516"/>
    </location>
</feature>
<sequence length="532" mass="56503">MNTLSRLDTYLSAALRPSRSGIASAAAAAAALSSAHHPSSGPSSQPQSCSSSSGSLAPSISLTKPTPAPSPTSTPPRALRLPPARRRRRRRPTGASIKLPPPTTPVLVRIALAFWSILLSFWRSLVGDTRAVRTLRHKRAVQASAEKREGALASIAGLPGLKGLSELTGLTSEAVSASSDEGSASEAEPSDREWVDPVTRAPDTGSGSGSGVDDAPSDSEFGAPRPRTPTAAVSFRLRSAQNKETVTLTTSIDVPDGAGSGGASGLPVVASPNPLSLQRTPPGILTSSPPRRSPRLLANPIATAVLDPSVPAVPHRSVTPSHVPPPRPHQTPFHLQKTLILDLDETLIHSTSRPIGSGHAGTGMLGLGSLGPFGGKRKRRGEGHTVEVVLNGRSTTYHVYKRPYVDFFLKKVASWYTLVIFTASMPEYADPVIDWLDNGRGLFAKRLYRESCHLQSNGSYIKDLADVEPDLGKVCFMDNSPISYSWNKANALPIEGWTSDPNDEALLQSIPVLDSLRFVTDVRRILGIRGFA</sequence>
<dbReference type="Proteomes" id="UP000279236">
    <property type="component" value="Unassembled WGS sequence"/>
</dbReference>
<dbReference type="RefSeq" id="XP_028478346.1">
    <property type="nucleotide sequence ID" value="XM_028621894.1"/>
</dbReference>
<dbReference type="InterPro" id="IPR023214">
    <property type="entry name" value="HAD_sf"/>
</dbReference>
<proteinExistence type="predicted"/>
<dbReference type="InterPro" id="IPR004274">
    <property type="entry name" value="FCP1_dom"/>
</dbReference>
<dbReference type="GeneID" id="39590981"/>